<organism evidence="1">
    <name type="scientific">Fusarium oxysporum f. sp. vasinfectum 25433</name>
    <dbReference type="NCBI Taxonomy" id="1089449"/>
    <lineage>
        <taxon>Eukaryota</taxon>
        <taxon>Fungi</taxon>
        <taxon>Dikarya</taxon>
        <taxon>Ascomycota</taxon>
        <taxon>Pezizomycotina</taxon>
        <taxon>Sordariomycetes</taxon>
        <taxon>Hypocreomycetidae</taxon>
        <taxon>Hypocreales</taxon>
        <taxon>Nectriaceae</taxon>
        <taxon>Fusarium</taxon>
        <taxon>Fusarium oxysporum species complex</taxon>
    </lineage>
</organism>
<dbReference type="EMBL" id="JH658093">
    <property type="protein sequence ID" value="EXM14020.1"/>
    <property type="molecule type" value="Genomic_DNA"/>
</dbReference>
<protein>
    <submittedName>
        <fullName evidence="1">Uncharacterized protein</fullName>
    </submittedName>
</protein>
<name>X0LZZ2_FUSOX</name>
<dbReference type="Proteomes" id="UP000030701">
    <property type="component" value="Unassembled WGS sequence"/>
</dbReference>
<proteinExistence type="predicted"/>
<dbReference type="OrthoDB" id="5131365at2759"/>
<evidence type="ECO:0000313" key="1">
    <source>
        <dbReference type="EMBL" id="EXM14020.1"/>
    </source>
</evidence>
<reference evidence="1" key="2">
    <citation type="submission" date="2012-05" db="EMBL/GenBank/DDBJ databases">
        <title>The Genome Annotation of Fusarium oxysporum Cotton.</title>
        <authorList>
            <consortium name="The Broad Institute Genomics Platform"/>
            <person name="Ma L.-J."/>
            <person name="Corby-Kistler H."/>
            <person name="Broz K."/>
            <person name="Gale L.R."/>
            <person name="Jonkers W."/>
            <person name="O'Donnell K."/>
            <person name="Ploetz R."/>
            <person name="Steinberg C."/>
            <person name="Schwartz D.C."/>
            <person name="VanEtten H."/>
            <person name="Zhou S."/>
            <person name="Young S.K."/>
            <person name="Zeng Q."/>
            <person name="Gargeya S."/>
            <person name="Fitzgerald M."/>
            <person name="Abouelleil A."/>
            <person name="Alvarado L."/>
            <person name="Chapman S.B."/>
            <person name="Gainer-Dewar J."/>
            <person name="Goldberg J."/>
            <person name="Griggs A."/>
            <person name="Gujja S."/>
            <person name="Hansen M."/>
            <person name="Howarth C."/>
            <person name="Imamovic A."/>
            <person name="Ireland A."/>
            <person name="Larimer J."/>
            <person name="McCowan C."/>
            <person name="Murphy C."/>
            <person name="Pearson M."/>
            <person name="Poon T.W."/>
            <person name="Priest M."/>
            <person name="Roberts A."/>
            <person name="Saif S."/>
            <person name="Shea T."/>
            <person name="Sykes S."/>
            <person name="Wortman J."/>
            <person name="Nusbaum C."/>
            <person name="Birren B."/>
        </authorList>
    </citation>
    <scope>NUCLEOTIDE SEQUENCE</scope>
    <source>
        <strain evidence="1">25433</strain>
    </source>
</reference>
<sequence>MVEYAKQGNELRTHRDVPPYILDMIYKKGRLDCERRVKRKAPVISLWKHYDTSAFLA</sequence>
<gene>
    <name evidence="1" type="ORF">FOTG_17555</name>
</gene>
<dbReference type="AlphaFoldDB" id="X0LZZ2"/>
<accession>X0LZZ2</accession>
<dbReference type="HOGENOM" id="CLU_2996542_0_0_1"/>
<reference evidence="1" key="1">
    <citation type="submission" date="2011-11" db="EMBL/GenBank/DDBJ databases">
        <title>The Genome Sequence of Fusarium oxysporum Cotton.</title>
        <authorList>
            <consortium name="The Broad Institute Genome Sequencing Platform"/>
            <person name="Ma L.-J."/>
            <person name="Gale L.R."/>
            <person name="Schwartz D.C."/>
            <person name="Zhou S."/>
            <person name="Corby-Kistler H."/>
            <person name="Young S.K."/>
            <person name="Zeng Q."/>
            <person name="Gargeya S."/>
            <person name="Fitzgerald M."/>
            <person name="Haas B."/>
            <person name="Abouelleil A."/>
            <person name="Alvarado L."/>
            <person name="Arachchi H.M."/>
            <person name="Berlin A."/>
            <person name="Brown A."/>
            <person name="Chapman S.B."/>
            <person name="Chen Z."/>
            <person name="Dunbar C."/>
            <person name="Freedman E."/>
            <person name="Gearin G."/>
            <person name="Goldberg J."/>
            <person name="Griggs A."/>
            <person name="Gujja S."/>
            <person name="Heiman D."/>
            <person name="Howarth C."/>
            <person name="Larson L."/>
            <person name="Lui A."/>
            <person name="MacDonald P.J.P."/>
            <person name="Montmayeur A."/>
            <person name="Murphy C."/>
            <person name="Neiman D."/>
            <person name="Pearson M."/>
            <person name="Priest M."/>
            <person name="Roberts A."/>
            <person name="Saif S."/>
            <person name="Shea T."/>
            <person name="Shenoy N."/>
            <person name="Sisk P."/>
            <person name="Stolte C."/>
            <person name="Sykes S."/>
            <person name="Wortman J."/>
            <person name="Nusbaum C."/>
            <person name="Birren B."/>
        </authorList>
    </citation>
    <scope>NUCLEOTIDE SEQUENCE [LARGE SCALE GENOMIC DNA]</scope>
    <source>
        <strain evidence="1">25433</strain>
    </source>
</reference>